<proteinExistence type="predicted"/>
<gene>
    <name evidence="2" type="ORF">SJ2017_0619</name>
</gene>
<sequence length="508" mass="57784">MERVKCCAIFIVSFFVLIFGFKALDELVAEMLIKRDAQILSEKLTMYIEDTAIELKSLPAINDTYVCDSQNEDLLTKSVFNSTFIRWLAVMEQLKVVCRSQVMPRHVEKLVRHRIGPDLKLAVINQIDSDVHELFLSYESGKKQYVASIVPMNPRYFIPVNCEDCLEYTITIDGIYDSLAAVPVMEFGFEQFEGDHVILEEVVHKNEYYIAKFSLSGNDEFFAQYESLNWLYSALVSFVMALALSIGYWSWKQSYGSTRAHIKSAIKHKEFIPFYQPVIDTQKNEIVGVEVLMRWRQSSGELIPPNQFIPFAESDGLIVDMTYSMLDVMADDIEQAGEQVKPLFISINIVPEHLESDQLYLYIKALKESGKLGKHRISLEITERQPITDLAKARAMLDKFYAIDVDLKLDDAGMGYGGFSYVQNLGISTLKIDKAFIDTIGVKDNFNEKTLDAIISFAKKSGLSVIAEGVETESQISYLKVQGVDLVQGYFFSKPLEAKDFFNAYQNV</sequence>
<dbReference type="Pfam" id="PF20982">
    <property type="entry name" value="CSS_CxxC"/>
    <property type="match status" value="1"/>
</dbReference>
<protein>
    <submittedName>
        <fullName evidence="2">EAL domain-containing protein</fullName>
    </submittedName>
</protein>
<dbReference type="PANTHER" id="PTHR33121">
    <property type="entry name" value="CYCLIC DI-GMP PHOSPHODIESTERASE PDEF"/>
    <property type="match status" value="1"/>
</dbReference>
<feature type="domain" description="EAL" evidence="1">
    <location>
        <begin position="255"/>
        <end position="508"/>
    </location>
</feature>
<dbReference type="Proteomes" id="UP000191820">
    <property type="component" value="Chromosome"/>
</dbReference>
<dbReference type="SUPFAM" id="SSF141868">
    <property type="entry name" value="EAL domain-like"/>
    <property type="match status" value="1"/>
</dbReference>
<evidence type="ECO:0000259" key="1">
    <source>
        <dbReference type="PROSITE" id="PS50883"/>
    </source>
</evidence>
<organism evidence="2 3">
    <name type="scientific">Shewanella japonica</name>
    <dbReference type="NCBI Taxonomy" id="93973"/>
    <lineage>
        <taxon>Bacteria</taxon>
        <taxon>Pseudomonadati</taxon>
        <taxon>Pseudomonadota</taxon>
        <taxon>Gammaproteobacteria</taxon>
        <taxon>Alteromonadales</taxon>
        <taxon>Shewanellaceae</taxon>
        <taxon>Shewanella</taxon>
    </lineage>
</organism>
<evidence type="ECO:0000313" key="2">
    <source>
        <dbReference type="EMBL" id="ARD20957.1"/>
    </source>
</evidence>
<dbReference type="InterPro" id="IPR035919">
    <property type="entry name" value="EAL_sf"/>
</dbReference>
<reference evidence="2 3" key="1">
    <citation type="submission" date="2017-03" db="EMBL/GenBank/DDBJ databases">
        <title>Genome sequencing of Shewanella japonica KCTC 22435.</title>
        <authorList>
            <person name="Kim K.M."/>
        </authorList>
    </citation>
    <scope>NUCLEOTIDE SEQUENCE [LARGE SCALE GENOMIC DNA]</scope>
    <source>
        <strain evidence="2 3">KCTC 22435</strain>
    </source>
</reference>
<dbReference type="EMBL" id="CP020472">
    <property type="protein sequence ID" value="ARD20957.1"/>
    <property type="molecule type" value="Genomic_DNA"/>
</dbReference>
<name>A0ABM6JI90_9GAMM</name>
<dbReference type="CDD" id="cd01948">
    <property type="entry name" value="EAL"/>
    <property type="match status" value="1"/>
</dbReference>
<keyword evidence="3" id="KW-1185">Reference proteome</keyword>
<dbReference type="PROSITE" id="PS50883">
    <property type="entry name" value="EAL"/>
    <property type="match status" value="1"/>
</dbReference>
<accession>A0ABM6JI90</accession>
<dbReference type="Pfam" id="PF00563">
    <property type="entry name" value="EAL"/>
    <property type="match status" value="1"/>
</dbReference>
<dbReference type="SMART" id="SM00052">
    <property type="entry name" value="EAL"/>
    <property type="match status" value="1"/>
</dbReference>
<evidence type="ECO:0000313" key="3">
    <source>
        <dbReference type="Proteomes" id="UP000191820"/>
    </source>
</evidence>
<dbReference type="InterPro" id="IPR048614">
    <property type="entry name" value="CSS_CxxC"/>
</dbReference>
<dbReference type="Gene3D" id="3.20.20.450">
    <property type="entry name" value="EAL domain"/>
    <property type="match status" value="1"/>
</dbReference>
<dbReference type="InterPro" id="IPR050706">
    <property type="entry name" value="Cyclic-di-GMP_PDE-like"/>
</dbReference>
<dbReference type="PANTHER" id="PTHR33121:SF56">
    <property type="entry name" value="SIGNALLING PROTEIN WITH EAL AND C2 DOMAINS"/>
    <property type="match status" value="1"/>
</dbReference>
<dbReference type="InterPro" id="IPR001633">
    <property type="entry name" value="EAL_dom"/>
</dbReference>